<dbReference type="STRING" id="1742972.COMA1_120002"/>
<reference evidence="2 3" key="1">
    <citation type="submission" date="2015-10" db="EMBL/GenBank/DDBJ databases">
        <authorList>
            <person name="Gilbert D.G."/>
        </authorList>
    </citation>
    <scope>NUCLEOTIDE SEQUENCE [LARGE SCALE GENOMIC DNA]</scope>
    <source>
        <strain evidence="2">COMA1</strain>
    </source>
</reference>
<dbReference type="RefSeq" id="WP_090747000.1">
    <property type="nucleotide sequence ID" value="NZ_CZQA01000004.1"/>
</dbReference>
<dbReference type="Gene3D" id="3.30.70.1290">
    <property type="entry name" value="Transposase IS200-like"/>
    <property type="match status" value="1"/>
</dbReference>
<dbReference type="OrthoDB" id="9814067at2"/>
<organism evidence="2 3">
    <name type="scientific">Candidatus Nitrospira nitrosa</name>
    <dbReference type="NCBI Taxonomy" id="1742972"/>
    <lineage>
        <taxon>Bacteria</taxon>
        <taxon>Pseudomonadati</taxon>
        <taxon>Nitrospirota</taxon>
        <taxon>Nitrospiria</taxon>
        <taxon>Nitrospirales</taxon>
        <taxon>Nitrospiraceae</taxon>
        <taxon>Nitrospira</taxon>
    </lineage>
</organism>
<name>A0A0S4LCB1_9BACT</name>
<dbReference type="GO" id="GO:0004803">
    <property type="term" value="F:transposase activity"/>
    <property type="evidence" value="ECO:0007669"/>
    <property type="project" value="InterPro"/>
</dbReference>
<keyword evidence="3" id="KW-1185">Reference proteome</keyword>
<evidence type="ECO:0000313" key="2">
    <source>
        <dbReference type="EMBL" id="CUS34815.1"/>
    </source>
</evidence>
<proteinExistence type="predicted"/>
<dbReference type="PANTHER" id="PTHR34322:SF2">
    <property type="entry name" value="TRANSPOSASE IS200-LIKE DOMAIN-CONTAINING PROTEIN"/>
    <property type="match status" value="1"/>
</dbReference>
<dbReference type="InterPro" id="IPR002686">
    <property type="entry name" value="Transposase_17"/>
</dbReference>
<evidence type="ECO:0000313" key="3">
    <source>
        <dbReference type="Proteomes" id="UP000199032"/>
    </source>
</evidence>
<dbReference type="Proteomes" id="UP000199032">
    <property type="component" value="Unassembled WGS sequence"/>
</dbReference>
<dbReference type="PANTHER" id="PTHR34322">
    <property type="entry name" value="TRANSPOSASE, Y1_TNP DOMAIN-CONTAINING"/>
    <property type="match status" value="1"/>
</dbReference>
<dbReference type="SMART" id="SM01321">
    <property type="entry name" value="Y1_Tnp"/>
    <property type="match status" value="1"/>
</dbReference>
<dbReference type="InterPro" id="IPR036515">
    <property type="entry name" value="Transposase_17_sf"/>
</dbReference>
<dbReference type="SUPFAM" id="SSF143422">
    <property type="entry name" value="Transposase IS200-like"/>
    <property type="match status" value="1"/>
</dbReference>
<feature type="domain" description="Transposase IS200-like" evidence="1">
    <location>
        <begin position="9"/>
        <end position="126"/>
    </location>
</feature>
<dbReference type="Pfam" id="PF01797">
    <property type="entry name" value="Y1_Tnp"/>
    <property type="match status" value="1"/>
</dbReference>
<gene>
    <name evidence="2" type="ORF">COMA1_120002</name>
</gene>
<dbReference type="AlphaFoldDB" id="A0A0S4LCB1"/>
<sequence>MPRRPRLAAGNLAYHVLNRRVGRLPLFETPSDYIAFEAILAEAHAEFRIRIAAYCLMPNHWHLLLWPRHDGELSEILRWITVTHTQRWHVRHETAGTGPVYQGRFKSFPVKTDEHFLTVARYVERNALRAKLVRQAENWRWSSLWRRAQGDAKLTAWLSDWPVSPPRNWMMRVNRSETGEELETLRVSVQRGRPFGDEAWVNRMAKRFGLESTLRPRGRPRGS</sequence>
<protein>
    <submittedName>
        <fullName evidence="2">Transposase</fullName>
    </submittedName>
</protein>
<dbReference type="GO" id="GO:0006313">
    <property type="term" value="P:DNA transposition"/>
    <property type="evidence" value="ECO:0007669"/>
    <property type="project" value="InterPro"/>
</dbReference>
<dbReference type="GO" id="GO:0003677">
    <property type="term" value="F:DNA binding"/>
    <property type="evidence" value="ECO:0007669"/>
    <property type="project" value="InterPro"/>
</dbReference>
<dbReference type="EMBL" id="CZQA01000004">
    <property type="protein sequence ID" value="CUS34815.1"/>
    <property type="molecule type" value="Genomic_DNA"/>
</dbReference>
<evidence type="ECO:0000259" key="1">
    <source>
        <dbReference type="SMART" id="SM01321"/>
    </source>
</evidence>
<accession>A0A0S4LCB1</accession>